<dbReference type="Pfam" id="PF03524">
    <property type="entry name" value="CagX"/>
    <property type="match status" value="1"/>
</dbReference>
<evidence type="ECO:0000313" key="5">
    <source>
        <dbReference type="EMBL" id="MDH7639174.1"/>
    </source>
</evidence>
<dbReference type="RefSeq" id="WP_281044436.1">
    <property type="nucleotide sequence ID" value="NZ_JARYGZ010000001.1"/>
</dbReference>
<organism evidence="5 6">
    <name type="scientific">Sphingomonas oryzagri</name>
    <dbReference type="NCBI Taxonomy" id="3042314"/>
    <lineage>
        <taxon>Bacteria</taxon>
        <taxon>Pseudomonadati</taxon>
        <taxon>Pseudomonadota</taxon>
        <taxon>Alphaproteobacteria</taxon>
        <taxon>Sphingomonadales</taxon>
        <taxon>Sphingomonadaceae</taxon>
        <taxon>Sphingomonas</taxon>
    </lineage>
</organism>
<feature type="chain" id="PRO_5046272256" evidence="4">
    <location>
        <begin position="20"/>
        <end position="259"/>
    </location>
</feature>
<evidence type="ECO:0000256" key="2">
    <source>
        <dbReference type="ARBA" id="ARBA00022729"/>
    </source>
</evidence>
<feature type="region of interest" description="Disordered" evidence="3">
    <location>
        <begin position="230"/>
        <end position="259"/>
    </location>
</feature>
<accession>A0ABT6N1K9</accession>
<evidence type="ECO:0000256" key="1">
    <source>
        <dbReference type="ARBA" id="ARBA00006135"/>
    </source>
</evidence>
<dbReference type="Gene3D" id="2.60.40.2500">
    <property type="match status" value="1"/>
</dbReference>
<name>A0ABT6N1K9_9SPHN</name>
<comment type="similarity">
    <text evidence="1">Belongs to the TrbG/VirB9 family.</text>
</comment>
<sequence>MKSLPILLAAMAFVDPALADPRIATLGYDPSAIALVNGRVGIQSTIAFAPDEHIENVAVGDSASWQVTPNKHANLLFVKPVSATARTNMTVVTDKRTYLFDLVTRTREAPIYSLRFTYPKVVSPPVVATAASPAAANLPTVTPDALNFAWKPSGAKGLLPGRVFDDGRSTWLQWAKDVPLPAILTEGPEGDEGPMNYSVHGDYVVLDSVPGQIILRRGHAVARLTSVRAPDAAVEKRRGADRRGNTSRLPAGTVADARP</sequence>
<protein>
    <submittedName>
        <fullName evidence="5">TrbG/VirB9 family P-type conjugative transfer protein</fullName>
    </submittedName>
</protein>
<dbReference type="Proteomes" id="UP001160625">
    <property type="component" value="Unassembled WGS sequence"/>
</dbReference>
<dbReference type="EMBL" id="JARYGZ010000001">
    <property type="protein sequence ID" value="MDH7639174.1"/>
    <property type="molecule type" value="Genomic_DNA"/>
</dbReference>
<dbReference type="CDD" id="cd06911">
    <property type="entry name" value="VirB9_CagX_TrbG"/>
    <property type="match status" value="1"/>
</dbReference>
<comment type="caution">
    <text evidence="5">The sequence shown here is derived from an EMBL/GenBank/DDBJ whole genome shotgun (WGS) entry which is preliminary data.</text>
</comment>
<keyword evidence="2 4" id="KW-0732">Signal</keyword>
<feature type="compositionally biased region" description="Basic and acidic residues" evidence="3">
    <location>
        <begin position="233"/>
        <end position="244"/>
    </location>
</feature>
<reference evidence="5" key="1">
    <citation type="submission" date="2023-04" db="EMBL/GenBank/DDBJ databases">
        <title>Sphingomonas sp. MAHUQ-71 isolated from rice field.</title>
        <authorList>
            <person name="Huq M.A."/>
        </authorList>
    </citation>
    <scope>NUCLEOTIDE SEQUENCE</scope>
    <source>
        <strain evidence="5">MAHUQ-71</strain>
    </source>
</reference>
<evidence type="ECO:0000256" key="3">
    <source>
        <dbReference type="SAM" id="MobiDB-lite"/>
    </source>
</evidence>
<evidence type="ECO:0000313" key="6">
    <source>
        <dbReference type="Proteomes" id="UP001160625"/>
    </source>
</evidence>
<proteinExistence type="inferred from homology"/>
<dbReference type="InterPro" id="IPR038161">
    <property type="entry name" value="VirB9/CagX/TrbG_C_sf"/>
</dbReference>
<dbReference type="InterPro" id="IPR010258">
    <property type="entry name" value="Conjugal_tfr_TrbG/VirB9/CagX"/>
</dbReference>
<evidence type="ECO:0000256" key="4">
    <source>
        <dbReference type="SAM" id="SignalP"/>
    </source>
</evidence>
<dbReference type="InterPro" id="IPR033645">
    <property type="entry name" value="VirB9/CagX/TrbG_C"/>
</dbReference>
<gene>
    <name evidence="5" type="ORF">QGN17_10570</name>
</gene>
<feature type="signal peptide" evidence="4">
    <location>
        <begin position="1"/>
        <end position="19"/>
    </location>
</feature>
<keyword evidence="6" id="KW-1185">Reference proteome</keyword>